<dbReference type="Pfam" id="PF08530">
    <property type="entry name" value="PepX_C"/>
    <property type="match status" value="1"/>
</dbReference>
<proteinExistence type="inferred from homology"/>
<evidence type="ECO:0000259" key="5">
    <source>
        <dbReference type="SMART" id="SM00939"/>
    </source>
</evidence>
<organism evidence="6 7">
    <name type="scientific">Nocardioides panacis</name>
    <dbReference type="NCBI Taxonomy" id="2849501"/>
    <lineage>
        <taxon>Bacteria</taxon>
        <taxon>Bacillati</taxon>
        <taxon>Actinomycetota</taxon>
        <taxon>Actinomycetes</taxon>
        <taxon>Propionibacteriales</taxon>
        <taxon>Nocardioidaceae</taxon>
        <taxon>Nocardioides</taxon>
    </lineage>
</organism>
<dbReference type="InterPro" id="IPR013736">
    <property type="entry name" value="Xaa-Pro_dipept_C"/>
</dbReference>
<dbReference type="Pfam" id="PF02129">
    <property type="entry name" value="Peptidase_S15"/>
    <property type="match status" value="1"/>
</dbReference>
<evidence type="ECO:0000256" key="1">
    <source>
        <dbReference type="ARBA" id="ARBA00008645"/>
    </source>
</evidence>
<feature type="chain" id="PRO_5037491898" evidence="4">
    <location>
        <begin position="33"/>
        <end position="615"/>
    </location>
</feature>
<dbReference type="AlphaFoldDB" id="A0A975XYY3"/>
<dbReference type="InterPro" id="IPR050261">
    <property type="entry name" value="FrsA_esterase"/>
</dbReference>
<accession>A0A975XYY3</accession>
<keyword evidence="4" id="KW-0732">Signal</keyword>
<dbReference type="Proteomes" id="UP000683575">
    <property type="component" value="Chromosome"/>
</dbReference>
<feature type="signal peptide" evidence="4">
    <location>
        <begin position="1"/>
        <end position="32"/>
    </location>
</feature>
<evidence type="ECO:0000256" key="3">
    <source>
        <dbReference type="SAM" id="MobiDB-lite"/>
    </source>
</evidence>
<gene>
    <name evidence="6" type="ORF">KRR39_15195</name>
</gene>
<dbReference type="PROSITE" id="PS51318">
    <property type="entry name" value="TAT"/>
    <property type="match status" value="1"/>
</dbReference>
<sequence length="615" mass="64649">MARSRTATLAALGLAAAAGLTLTGVAPSGAQAATDPTPGYSLRHLTVTVKVGPDDHPCLVDADLYKPDRASATSKRPAILTTNGFGGSKDDSNESAIGRGFVKQGYVVLAYTGLGFPGSGCKITLDDPAYDGRAGRQMVSVLAGTKSYLDEDKKPQRIRYVAQEKKGDPRVGMIGGSYGGQIQYAVAMQDKRVDALIPIITWNDLSYSLAPNNTSLSRGVTYTTPGVGKREWVDLFFSVGITAGAQGASVDPARDFPPCPNFADAACAAAVRLNTLGYPDASTLALARHASVSTYVKKVTAPTLVVQGQKDTLFNLQEAVATFRSLRAQGTPTRMVWQSWGHSSSTPAPGELDFDAKSLRDSYLGNRFLNWMNHYVKGSTSAPVGPLFSYFRDYVPYDTRPGYAARAIRAAYVETSRFSQSPTATLFFSGDDGLTPDASKVAPGSASYGGLGAVGSSYSETSGLEGSTVDNPPSDAPGTFASFTSPPLAAPADLVGSSRLRLHLSAPLAAQTQATDAGGRLVLFAKVYDVAPDGTQKLQNRLVSPVRVTDVTAPVDVTLPGVVQRFDAGHRIRVVVAAGDLAYAGNLAPQPVTVTTSPTQPSSLRMPLTTPLHLQ</sequence>
<reference evidence="6" key="1">
    <citation type="submission" date="2021-06" db="EMBL/GenBank/DDBJ databases">
        <title>Complete genome sequence of Nocardioides sp. G188.</title>
        <authorList>
            <person name="Im W.-T."/>
        </authorList>
    </citation>
    <scope>NUCLEOTIDE SEQUENCE</scope>
    <source>
        <strain evidence="6">G188</strain>
    </source>
</reference>
<feature type="domain" description="Xaa-Pro dipeptidyl-peptidase C-terminal" evidence="5">
    <location>
        <begin position="369"/>
        <end position="605"/>
    </location>
</feature>
<evidence type="ECO:0000256" key="2">
    <source>
        <dbReference type="ARBA" id="ARBA00022801"/>
    </source>
</evidence>
<dbReference type="PANTHER" id="PTHR22946">
    <property type="entry name" value="DIENELACTONE HYDROLASE DOMAIN-CONTAINING PROTEIN-RELATED"/>
    <property type="match status" value="1"/>
</dbReference>
<evidence type="ECO:0000256" key="4">
    <source>
        <dbReference type="SAM" id="SignalP"/>
    </source>
</evidence>
<comment type="similarity">
    <text evidence="1">Belongs to the AB hydrolase superfamily.</text>
</comment>
<dbReference type="KEGG" id="nps:KRR39_15195"/>
<name>A0A975XYY3_9ACTN</name>
<evidence type="ECO:0000313" key="7">
    <source>
        <dbReference type="Proteomes" id="UP000683575"/>
    </source>
</evidence>
<feature type="compositionally biased region" description="Low complexity" evidence="3">
    <location>
        <begin position="593"/>
        <end position="603"/>
    </location>
</feature>
<keyword evidence="2 6" id="KW-0378">Hydrolase</keyword>
<dbReference type="GO" id="GO:0008239">
    <property type="term" value="F:dipeptidyl-peptidase activity"/>
    <property type="evidence" value="ECO:0007669"/>
    <property type="project" value="InterPro"/>
</dbReference>
<evidence type="ECO:0000313" key="6">
    <source>
        <dbReference type="EMBL" id="QWZ06860.1"/>
    </source>
</evidence>
<dbReference type="InterPro" id="IPR000383">
    <property type="entry name" value="Xaa-Pro-like_dom"/>
</dbReference>
<protein>
    <submittedName>
        <fullName evidence="6">Dienelactone hydrolase family protein</fullName>
    </submittedName>
</protein>
<dbReference type="SMART" id="SM00939">
    <property type="entry name" value="PepX_C"/>
    <property type="match status" value="1"/>
</dbReference>
<dbReference type="InterPro" id="IPR006311">
    <property type="entry name" value="TAT_signal"/>
</dbReference>
<feature type="region of interest" description="Disordered" evidence="3">
    <location>
        <begin position="593"/>
        <end position="615"/>
    </location>
</feature>
<dbReference type="EMBL" id="CP077062">
    <property type="protein sequence ID" value="QWZ06860.1"/>
    <property type="molecule type" value="Genomic_DNA"/>
</dbReference>
<dbReference type="RefSeq" id="WP_216938163.1">
    <property type="nucleotide sequence ID" value="NZ_CP077062.1"/>
</dbReference>
<keyword evidence="7" id="KW-1185">Reference proteome</keyword>